<name>A0AAI8CLG9_FERIS</name>
<gene>
    <name evidence="2" type="ORF">NA23_03340</name>
</gene>
<dbReference type="RefSeq" id="WP_052107057.1">
    <property type="nucleotide sequence ID" value="NZ_JALBDC010000017.1"/>
</dbReference>
<dbReference type="AlphaFoldDB" id="A0AAI8CLG9"/>
<keyword evidence="1" id="KW-0812">Transmembrane</keyword>
<feature type="transmembrane region" description="Helical" evidence="1">
    <location>
        <begin position="15"/>
        <end position="35"/>
    </location>
</feature>
<feature type="transmembrane region" description="Helical" evidence="1">
    <location>
        <begin position="47"/>
        <end position="66"/>
    </location>
</feature>
<protein>
    <submittedName>
        <fullName evidence="2">Uncharacterized protein</fullName>
    </submittedName>
</protein>
<feature type="transmembrane region" description="Helical" evidence="1">
    <location>
        <begin position="95"/>
        <end position="115"/>
    </location>
</feature>
<keyword evidence="3" id="KW-1185">Reference proteome</keyword>
<accession>A0AAI8CLG9</accession>
<dbReference type="Proteomes" id="UP000093740">
    <property type="component" value="Chromosome"/>
</dbReference>
<proteinExistence type="predicted"/>
<keyword evidence="1" id="KW-0472">Membrane</keyword>
<reference evidence="2 3" key="1">
    <citation type="journal article" date="2015" name="Stand. Genomic Sci.">
        <title>Genome sequence of a native-feather degrading extremely thermophilic Eubacterium, Fervidobacterium islandicum AW-1.</title>
        <authorList>
            <person name="Lee Y.J."/>
            <person name="Jeong H."/>
            <person name="Park G.S."/>
            <person name="Kwak Y."/>
            <person name="Lee S.J."/>
            <person name="Lee S.J."/>
            <person name="Park M.K."/>
            <person name="Kim J.Y."/>
            <person name="Kang H.K."/>
            <person name="Shin J.H."/>
            <person name="Lee D.W."/>
        </authorList>
    </citation>
    <scope>NUCLEOTIDE SEQUENCE [LARGE SCALE GENOMIC DNA]</scope>
    <source>
        <strain evidence="2 3">AW-1</strain>
    </source>
</reference>
<dbReference type="KEGG" id="fia:NA23_03340"/>
<dbReference type="EMBL" id="CP014334">
    <property type="protein sequence ID" value="AMW32421.2"/>
    <property type="molecule type" value="Genomic_DNA"/>
</dbReference>
<evidence type="ECO:0000256" key="1">
    <source>
        <dbReference type="SAM" id="Phobius"/>
    </source>
</evidence>
<dbReference type="RefSeq" id="WP_249477128.1">
    <property type="nucleotide sequence ID" value="NZ_CP014334.2"/>
</dbReference>
<evidence type="ECO:0000313" key="2">
    <source>
        <dbReference type="EMBL" id="AMW32421.2"/>
    </source>
</evidence>
<evidence type="ECO:0000313" key="3">
    <source>
        <dbReference type="Proteomes" id="UP000093740"/>
    </source>
</evidence>
<organism evidence="2 3">
    <name type="scientific">Fervidobacterium islandicum</name>
    <dbReference type="NCBI Taxonomy" id="2423"/>
    <lineage>
        <taxon>Bacteria</taxon>
        <taxon>Thermotogati</taxon>
        <taxon>Thermotogota</taxon>
        <taxon>Thermotogae</taxon>
        <taxon>Thermotogales</taxon>
        <taxon>Fervidobacteriaceae</taxon>
        <taxon>Fervidobacterium</taxon>
    </lineage>
</organism>
<sequence>MCNTYKVKPFSTTQFWYIALSFGVHFFMAFIGIIASTVTRKRVSADAITIFLLGFFYIIGLIARIYEKYAYLKNLTPFGVFDPADIIKTESFNNLALILVFILYIAGILFSVVYYERKDIYA</sequence>
<keyword evidence="1" id="KW-1133">Transmembrane helix</keyword>